<proteinExistence type="predicted"/>
<reference evidence="1" key="2">
    <citation type="submission" date="2022-06" db="UniProtKB">
        <authorList>
            <consortium name="EnsemblMetazoa"/>
        </authorList>
    </citation>
    <scope>IDENTIFICATION</scope>
    <source>
        <strain evidence="1">PS312</strain>
    </source>
</reference>
<dbReference type="Gene3D" id="6.10.250.1280">
    <property type="match status" value="1"/>
</dbReference>
<accession>A0A8R1YHG7</accession>
<evidence type="ECO:0000313" key="1">
    <source>
        <dbReference type="EnsemblMetazoa" id="PPA22908.1"/>
    </source>
</evidence>
<dbReference type="InterPro" id="IPR039796">
    <property type="entry name" value="MIP18"/>
</dbReference>
<dbReference type="PANTHER" id="PTHR12377">
    <property type="entry name" value="CYTOSOLIC IRON-SULFUR ASSEMBLY COMPONENT 2B-RELATED"/>
    <property type="match status" value="1"/>
</dbReference>
<dbReference type="GO" id="GO:0097361">
    <property type="term" value="C:cytosolic [4Fe-4S] assembly targeting complex"/>
    <property type="evidence" value="ECO:0000318"/>
    <property type="project" value="GO_Central"/>
</dbReference>
<dbReference type="GO" id="GO:0051604">
    <property type="term" value="P:protein maturation"/>
    <property type="evidence" value="ECO:0000318"/>
    <property type="project" value="GO_Central"/>
</dbReference>
<gene>
    <name evidence="1" type="primary">WBGene00112462</name>
</gene>
<keyword evidence="2" id="KW-1185">Reference proteome</keyword>
<dbReference type="EnsemblMetazoa" id="PPA22908.1">
    <property type="protein sequence ID" value="PPA22908.1"/>
    <property type="gene ID" value="WBGene00112462"/>
</dbReference>
<dbReference type="PANTHER" id="PTHR12377:SF0">
    <property type="entry name" value="CYTOSOLIC IRON-SULFUR ASSEMBLY COMPONENT 2B"/>
    <property type="match status" value="1"/>
</dbReference>
<reference evidence="2" key="1">
    <citation type="journal article" date="2008" name="Nat. Genet.">
        <title>The Pristionchus pacificus genome provides a unique perspective on nematode lifestyle and parasitism.</title>
        <authorList>
            <person name="Dieterich C."/>
            <person name="Clifton S.W."/>
            <person name="Schuster L.N."/>
            <person name="Chinwalla A."/>
            <person name="Delehaunty K."/>
            <person name="Dinkelacker I."/>
            <person name="Fulton L."/>
            <person name="Fulton R."/>
            <person name="Godfrey J."/>
            <person name="Minx P."/>
            <person name="Mitreva M."/>
            <person name="Roeseler W."/>
            <person name="Tian H."/>
            <person name="Witte H."/>
            <person name="Yang S.P."/>
            <person name="Wilson R.K."/>
            <person name="Sommer R.J."/>
        </authorList>
    </citation>
    <scope>NUCLEOTIDE SEQUENCE [LARGE SCALE GENOMIC DNA]</scope>
    <source>
        <strain evidence="2">PS312</strain>
    </source>
</reference>
<name>A0A2A6CCA4_PRIPA</name>
<dbReference type="OrthoDB" id="2746at2759"/>
<dbReference type="AlphaFoldDB" id="A0A2A6CCA4"/>
<evidence type="ECO:0000313" key="2">
    <source>
        <dbReference type="Proteomes" id="UP000005239"/>
    </source>
</evidence>
<sequence>MFTSADKDEVIQYFRELKDADFARAGVILSITPGTHNTEDAINRQLRDEGRVAAAMENFNLIYALNKCLGSREGTKMGRLLLLFTLPLLALSCIPTKTPEPGIPATPGPPAANGCPPLGKWDPTACTAKTGAANGCTAATQTTTAITCTTGKLVVIGSNNQANDQLTSITCTAATKMWFIDSPGGSATQADYEAAFGTNLMVACRND</sequence>
<dbReference type="Proteomes" id="UP000005239">
    <property type="component" value="Unassembled WGS sequence"/>
</dbReference>
<accession>A0A2A6CCA4</accession>
<protein>
    <submittedName>
        <fullName evidence="1">Uncharacterized protein</fullName>
    </submittedName>
</protein>
<organism evidence="1 2">
    <name type="scientific">Pristionchus pacificus</name>
    <name type="common">Parasitic nematode worm</name>
    <dbReference type="NCBI Taxonomy" id="54126"/>
    <lineage>
        <taxon>Eukaryota</taxon>
        <taxon>Metazoa</taxon>
        <taxon>Ecdysozoa</taxon>
        <taxon>Nematoda</taxon>
        <taxon>Chromadorea</taxon>
        <taxon>Rhabditida</taxon>
        <taxon>Rhabditina</taxon>
        <taxon>Diplogasteromorpha</taxon>
        <taxon>Diplogasteroidea</taxon>
        <taxon>Neodiplogasteridae</taxon>
        <taxon>Pristionchus</taxon>
    </lineage>
</organism>